<comment type="caution">
    <text evidence="2">The sequence shown here is derived from an EMBL/GenBank/DDBJ whole genome shotgun (WGS) entry which is preliminary data.</text>
</comment>
<evidence type="ECO:0000313" key="3">
    <source>
        <dbReference type="Proteomes" id="UP000636918"/>
    </source>
</evidence>
<evidence type="ECO:0008006" key="4">
    <source>
        <dbReference type="Google" id="ProtNLM"/>
    </source>
</evidence>
<feature type="transmembrane region" description="Helical" evidence="1">
    <location>
        <begin position="187"/>
        <end position="206"/>
    </location>
</feature>
<gene>
    <name evidence="2" type="ORF">JI751_12890</name>
</gene>
<organism evidence="2 3">
    <name type="scientific">Nocardioides baculatus</name>
    <dbReference type="NCBI Taxonomy" id="2801337"/>
    <lineage>
        <taxon>Bacteria</taxon>
        <taxon>Bacillati</taxon>
        <taxon>Actinomycetota</taxon>
        <taxon>Actinomycetes</taxon>
        <taxon>Propionibacteriales</taxon>
        <taxon>Nocardioidaceae</taxon>
        <taxon>Nocardioides</taxon>
    </lineage>
</organism>
<dbReference type="Proteomes" id="UP000636918">
    <property type="component" value="Unassembled WGS sequence"/>
</dbReference>
<accession>A0ABS1L9Z1</accession>
<dbReference type="RefSeq" id="WP_201936872.1">
    <property type="nucleotide sequence ID" value="NZ_JAERSG010000003.1"/>
</dbReference>
<reference evidence="2 3" key="1">
    <citation type="submission" date="2021-01" db="EMBL/GenBank/DDBJ databases">
        <title>Genome seq and assembly of Nocardiodes sp. G10.</title>
        <authorList>
            <person name="Chhetri G."/>
        </authorList>
    </citation>
    <scope>NUCLEOTIDE SEQUENCE [LARGE SCALE GENOMIC DNA]</scope>
    <source>
        <strain evidence="2 3">G10</strain>
    </source>
</reference>
<evidence type="ECO:0000256" key="1">
    <source>
        <dbReference type="SAM" id="Phobius"/>
    </source>
</evidence>
<sequence length="236" mass="24620">MGSWQVAVLLVRRWYVTLGAFLATIGVSALVYASLPAQYQTGSVMVVTTSLTGRSEEPPSQEPDLTNPLLNFENDVNLSTAILIEQLNSPGVAEALGAPAGSTTTYVVSDGNTNAELLQSGPLLFVQGNGPTPEAARSITERVDAMAALLLERRQRDLEAPPSTYLRTSEIVPPTAGLRLTRSPSRAVVATGALAAAAGLAAALGFDRLAAARRRSATTRTVSAPVLATPLPEGAR</sequence>
<keyword evidence="1" id="KW-0812">Transmembrane</keyword>
<evidence type="ECO:0000313" key="2">
    <source>
        <dbReference type="EMBL" id="MBL0748510.1"/>
    </source>
</evidence>
<feature type="transmembrane region" description="Helical" evidence="1">
    <location>
        <begin position="14"/>
        <end position="35"/>
    </location>
</feature>
<keyword evidence="3" id="KW-1185">Reference proteome</keyword>
<keyword evidence="1" id="KW-1133">Transmembrane helix</keyword>
<name>A0ABS1L9Z1_9ACTN</name>
<protein>
    <recommendedName>
        <fullName evidence="4">Polysaccharide chain length determinant N-terminal domain-containing protein</fullName>
    </recommendedName>
</protein>
<keyword evidence="1" id="KW-0472">Membrane</keyword>
<proteinExistence type="predicted"/>
<dbReference type="EMBL" id="JAERSG010000003">
    <property type="protein sequence ID" value="MBL0748510.1"/>
    <property type="molecule type" value="Genomic_DNA"/>
</dbReference>